<gene>
    <name evidence="1" type="ORF">C943_03688</name>
</gene>
<dbReference type="EMBL" id="AMZY02000006">
    <property type="protein sequence ID" value="EMS34469.1"/>
    <property type="molecule type" value="Genomic_DNA"/>
</dbReference>
<protein>
    <submittedName>
        <fullName evidence="1">Uncharacterized protein</fullName>
    </submittedName>
</protein>
<evidence type="ECO:0000313" key="1">
    <source>
        <dbReference type="EMBL" id="EMS34469.1"/>
    </source>
</evidence>
<dbReference type="InParanoid" id="M7XI19"/>
<name>M7XI19_9BACT</name>
<dbReference type="STRING" id="1239962.C943_03688"/>
<dbReference type="Proteomes" id="UP000010953">
    <property type="component" value="Unassembled WGS sequence"/>
</dbReference>
<accession>M7XI19</accession>
<organism evidence="1 2">
    <name type="scientific">Mariniradius saccharolyticus AK6</name>
    <dbReference type="NCBI Taxonomy" id="1239962"/>
    <lineage>
        <taxon>Bacteria</taxon>
        <taxon>Pseudomonadati</taxon>
        <taxon>Bacteroidota</taxon>
        <taxon>Cytophagia</taxon>
        <taxon>Cytophagales</taxon>
        <taxon>Cyclobacteriaceae</taxon>
        <taxon>Mariniradius</taxon>
    </lineage>
</organism>
<keyword evidence="2" id="KW-1185">Reference proteome</keyword>
<comment type="caution">
    <text evidence="1">The sequence shown here is derived from an EMBL/GenBank/DDBJ whole genome shotgun (WGS) entry which is preliminary data.</text>
</comment>
<dbReference type="AlphaFoldDB" id="M7XI19"/>
<evidence type="ECO:0000313" key="2">
    <source>
        <dbReference type="Proteomes" id="UP000010953"/>
    </source>
</evidence>
<proteinExistence type="predicted"/>
<reference evidence="1" key="1">
    <citation type="submission" date="2013-01" db="EMBL/GenBank/DDBJ databases">
        <title>Genome assembly of Mariniradius saccharolyticus AK6.</title>
        <authorList>
            <person name="Vaidya B."/>
            <person name="Khatri I."/>
            <person name="Tanuku N.R.S."/>
            <person name="Subramanian S."/>
            <person name="Pinnaka A."/>
        </authorList>
    </citation>
    <scope>NUCLEOTIDE SEQUENCE [LARGE SCALE GENOMIC DNA]</scope>
    <source>
        <strain evidence="1">AK6</strain>
    </source>
</reference>
<sequence>MTLFCFLAALLFSFFDFWKSRLVQSLIADFCDSLILTKSASEKCLTDGVWDANTGIKINYIATQKKRLFYGIL</sequence>